<dbReference type="AlphaFoldDB" id="A0A941EYC2"/>
<name>A0A941EYC2_9ACTN</name>
<reference evidence="1" key="1">
    <citation type="submission" date="2021-04" db="EMBL/GenBank/DDBJ databases">
        <title>Genome based classification of Actinospica acidithermotolerans sp. nov., an actinobacterium isolated from an Indonesian hot spring.</title>
        <authorList>
            <person name="Kusuma A.B."/>
            <person name="Putra K.E."/>
            <person name="Nafisah S."/>
            <person name="Loh J."/>
            <person name="Nouioui I."/>
            <person name="Goodfellow M."/>
        </authorList>
    </citation>
    <scope>NUCLEOTIDE SEQUENCE</scope>
    <source>
        <strain evidence="1">CSCA 57</strain>
    </source>
</reference>
<proteinExistence type="predicted"/>
<organism evidence="1 2">
    <name type="scientific">Actinospica durhamensis</name>
    <dbReference type="NCBI Taxonomy" id="1508375"/>
    <lineage>
        <taxon>Bacteria</taxon>
        <taxon>Bacillati</taxon>
        <taxon>Actinomycetota</taxon>
        <taxon>Actinomycetes</taxon>
        <taxon>Catenulisporales</taxon>
        <taxon>Actinospicaceae</taxon>
        <taxon>Actinospica</taxon>
    </lineage>
</organism>
<dbReference type="Gene3D" id="3.40.630.30">
    <property type="match status" value="1"/>
</dbReference>
<dbReference type="Proteomes" id="UP000675781">
    <property type="component" value="Unassembled WGS sequence"/>
</dbReference>
<evidence type="ECO:0000313" key="2">
    <source>
        <dbReference type="Proteomes" id="UP000675781"/>
    </source>
</evidence>
<keyword evidence="2" id="KW-1185">Reference proteome</keyword>
<sequence length="134" mass="14075">MDSHTRLRADDPALADAVARNLGEALAQMHRGMPGALVEQAADLVFADSGLDDPTFNGVAAARFDPLSADARIGQVLDRMKAAGRPFVWWVDPAATPVDLGERLAAAGLAEEERLPFMARSLEAPVRGVGAGQG</sequence>
<accession>A0A941EYC2</accession>
<comment type="caution">
    <text evidence="1">The sequence shown here is derived from an EMBL/GenBank/DDBJ whole genome shotgun (WGS) entry which is preliminary data.</text>
</comment>
<protein>
    <submittedName>
        <fullName evidence="1">Uncharacterized protein</fullName>
    </submittedName>
</protein>
<dbReference type="EMBL" id="JAGSOG010000542">
    <property type="protein sequence ID" value="MBR7839678.1"/>
    <property type="molecule type" value="Genomic_DNA"/>
</dbReference>
<evidence type="ECO:0000313" key="1">
    <source>
        <dbReference type="EMBL" id="MBR7839678.1"/>
    </source>
</evidence>
<feature type="non-terminal residue" evidence="1">
    <location>
        <position position="134"/>
    </location>
</feature>
<gene>
    <name evidence="1" type="ORF">KDL01_40880</name>
</gene>